<keyword evidence="3" id="KW-1185">Reference proteome</keyword>
<proteinExistence type="predicted"/>
<protein>
    <submittedName>
        <fullName evidence="2">OLC1v1030209C1</fullName>
    </submittedName>
</protein>
<evidence type="ECO:0000313" key="2">
    <source>
        <dbReference type="EMBL" id="CAI9094464.1"/>
    </source>
</evidence>
<dbReference type="Pfam" id="PF03478">
    <property type="entry name" value="Beta-prop_KIB1-4"/>
    <property type="match status" value="1"/>
</dbReference>
<dbReference type="EMBL" id="OX459119">
    <property type="protein sequence ID" value="CAI9094464.1"/>
    <property type="molecule type" value="Genomic_DNA"/>
</dbReference>
<organism evidence="2 3">
    <name type="scientific">Oldenlandia corymbosa var. corymbosa</name>
    <dbReference type="NCBI Taxonomy" id="529605"/>
    <lineage>
        <taxon>Eukaryota</taxon>
        <taxon>Viridiplantae</taxon>
        <taxon>Streptophyta</taxon>
        <taxon>Embryophyta</taxon>
        <taxon>Tracheophyta</taxon>
        <taxon>Spermatophyta</taxon>
        <taxon>Magnoliopsida</taxon>
        <taxon>eudicotyledons</taxon>
        <taxon>Gunneridae</taxon>
        <taxon>Pentapetalae</taxon>
        <taxon>asterids</taxon>
        <taxon>lamiids</taxon>
        <taxon>Gentianales</taxon>
        <taxon>Rubiaceae</taxon>
        <taxon>Rubioideae</taxon>
        <taxon>Spermacoceae</taxon>
        <taxon>Hedyotis-Oldenlandia complex</taxon>
        <taxon>Oldenlandia</taxon>
    </lineage>
</organism>
<dbReference type="Proteomes" id="UP001161247">
    <property type="component" value="Chromosome 2"/>
</dbReference>
<dbReference type="PANTHER" id="PTHR44259">
    <property type="entry name" value="OS07G0183000 PROTEIN-RELATED"/>
    <property type="match status" value="1"/>
</dbReference>
<gene>
    <name evidence="2" type="ORF">OLC1_LOCUS5624</name>
</gene>
<accession>A0AAV1CIL6</accession>
<evidence type="ECO:0000259" key="1">
    <source>
        <dbReference type="Pfam" id="PF03478"/>
    </source>
</evidence>
<dbReference type="PANTHER" id="PTHR44259:SF108">
    <property type="entry name" value="F-BOX PROTEIN SKIP23-LIKE"/>
    <property type="match status" value="1"/>
</dbReference>
<reference evidence="2" key="1">
    <citation type="submission" date="2023-03" db="EMBL/GenBank/DDBJ databases">
        <authorList>
            <person name="Julca I."/>
        </authorList>
    </citation>
    <scope>NUCLEOTIDE SEQUENCE</scope>
</reference>
<feature type="domain" description="KIB1-4 beta-propeller" evidence="1">
    <location>
        <begin position="66"/>
        <end position="292"/>
    </location>
</feature>
<sequence>MEPWRDWSGLLPELLAEISIRIPSTEDFMAFRGVCSPWRAAASKDKFVNSCHAIPLLMLPEKRHGRSDEREFYSLSRRKIAMRLPLPEAKGEVNLLNPFSRSLIHLPNLTKFPVPECYRCTSVQKAVFSANPCHTPDFVLMVIHSLSLRLGFWRPGNSSWTAIALHTNDGFMDVNYCNGKFYAIDSEGKVCVWDESAPDLEVVHLLFRIDDAQLFVPFRYTYLVQSSEGELLLVSCWVADPYPNGIQEIANVKVIQLDVARHKWKRITSLGEDAVFFRNGAAFCIQGSTFPDLIKAQLRLSGIGEV</sequence>
<dbReference type="AlphaFoldDB" id="A0AAV1CIL6"/>
<evidence type="ECO:0000313" key="3">
    <source>
        <dbReference type="Proteomes" id="UP001161247"/>
    </source>
</evidence>
<dbReference type="InterPro" id="IPR050942">
    <property type="entry name" value="F-box_BR-signaling"/>
</dbReference>
<dbReference type="InterPro" id="IPR005174">
    <property type="entry name" value="KIB1-4_b-propeller"/>
</dbReference>
<name>A0AAV1CIL6_OLDCO</name>